<reference evidence="16 17" key="1">
    <citation type="journal article" date="2012" name="Science">
        <title>The Paleozoic origin of enzymatic lignin decomposition reconstructed from 31 fungal genomes.</title>
        <authorList>
            <person name="Floudas D."/>
            <person name="Binder M."/>
            <person name="Riley R."/>
            <person name="Barry K."/>
            <person name="Blanchette R.A."/>
            <person name="Henrissat B."/>
            <person name="Martinez A.T."/>
            <person name="Otillar R."/>
            <person name="Spatafora J.W."/>
            <person name="Yadav J.S."/>
            <person name="Aerts A."/>
            <person name="Benoit I."/>
            <person name="Boyd A."/>
            <person name="Carlson A."/>
            <person name="Copeland A."/>
            <person name="Coutinho P.M."/>
            <person name="de Vries R.P."/>
            <person name="Ferreira P."/>
            <person name="Findley K."/>
            <person name="Foster B."/>
            <person name="Gaskell J."/>
            <person name="Glotzer D."/>
            <person name="Gorecki P."/>
            <person name="Heitman J."/>
            <person name="Hesse C."/>
            <person name="Hori C."/>
            <person name="Igarashi K."/>
            <person name="Jurgens J.A."/>
            <person name="Kallen N."/>
            <person name="Kersten P."/>
            <person name="Kohler A."/>
            <person name="Kuees U."/>
            <person name="Kumar T.K.A."/>
            <person name="Kuo A."/>
            <person name="LaButti K."/>
            <person name="Larrondo L.F."/>
            <person name="Lindquist E."/>
            <person name="Ling A."/>
            <person name="Lombard V."/>
            <person name="Lucas S."/>
            <person name="Lundell T."/>
            <person name="Martin R."/>
            <person name="McLaughlin D.J."/>
            <person name="Morgenstern I."/>
            <person name="Morin E."/>
            <person name="Murat C."/>
            <person name="Nagy L.G."/>
            <person name="Nolan M."/>
            <person name="Ohm R.A."/>
            <person name="Patyshakuliyeva A."/>
            <person name="Rokas A."/>
            <person name="Ruiz-Duenas F.J."/>
            <person name="Sabat G."/>
            <person name="Salamov A."/>
            <person name="Samejima M."/>
            <person name="Schmutz J."/>
            <person name="Slot J.C."/>
            <person name="St John F."/>
            <person name="Stenlid J."/>
            <person name="Sun H."/>
            <person name="Sun S."/>
            <person name="Syed K."/>
            <person name="Tsang A."/>
            <person name="Wiebenga A."/>
            <person name="Young D."/>
            <person name="Pisabarro A."/>
            <person name="Eastwood D.C."/>
            <person name="Martin F."/>
            <person name="Cullen D."/>
            <person name="Grigoriev I.V."/>
            <person name="Hibbett D.S."/>
        </authorList>
    </citation>
    <scope>NUCLEOTIDE SEQUENCE</scope>
    <source>
        <strain evidence="17">FP-58527</strain>
    </source>
</reference>
<keyword evidence="7 13" id="KW-0479">Metal-binding</keyword>
<dbReference type="CDD" id="cd11065">
    <property type="entry name" value="CYP64-like"/>
    <property type="match status" value="1"/>
</dbReference>
<evidence type="ECO:0000313" key="16">
    <source>
        <dbReference type="EMBL" id="EPS93960.1"/>
    </source>
</evidence>
<protein>
    <recommendedName>
        <fullName evidence="18">Cytochrome P450</fullName>
    </recommendedName>
</protein>
<evidence type="ECO:0008006" key="18">
    <source>
        <dbReference type="Google" id="ProtNLM"/>
    </source>
</evidence>
<evidence type="ECO:0000256" key="12">
    <source>
        <dbReference type="ARBA" id="ARBA00023136"/>
    </source>
</evidence>
<dbReference type="GO" id="GO:0020037">
    <property type="term" value="F:heme binding"/>
    <property type="evidence" value="ECO:0007669"/>
    <property type="project" value="InterPro"/>
</dbReference>
<evidence type="ECO:0000256" key="11">
    <source>
        <dbReference type="ARBA" id="ARBA00023033"/>
    </source>
</evidence>
<evidence type="ECO:0000256" key="4">
    <source>
        <dbReference type="ARBA" id="ARBA00010617"/>
    </source>
</evidence>
<dbReference type="OrthoDB" id="2789670at2759"/>
<comment type="subcellular location">
    <subcellularLocation>
        <location evidence="2">Membrane</location>
        <topology evidence="2">Single-pass membrane protein</topology>
    </subcellularLocation>
</comment>
<keyword evidence="5 13" id="KW-0349">Heme</keyword>
<dbReference type="InterPro" id="IPR001128">
    <property type="entry name" value="Cyt_P450"/>
</dbReference>
<keyword evidence="11 14" id="KW-0503">Monooxygenase</keyword>
<evidence type="ECO:0000313" key="17">
    <source>
        <dbReference type="Proteomes" id="UP000015241"/>
    </source>
</evidence>
<name>S8EWF7_FOMSC</name>
<dbReference type="PANTHER" id="PTHR46300:SF7">
    <property type="entry name" value="P450, PUTATIVE (EUROFUNG)-RELATED"/>
    <property type="match status" value="1"/>
</dbReference>
<dbReference type="GO" id="GO:0016705">
    <property type="term" value="F:oxidoreductase activity, acting on paired donors, with incorporation or reduction of molecular oxygen"/>
    <property type="evidence" value="ECO:0007669"/>
    <property type="project" value="InterPro"/>
</dbReference>
<evidence type="ECO:0000256" key="2">
    <source>
        <dbReference type="ARBA" id="ARBA00004167"/>
    </source>
</evidence>
<comment type="pathway">
    <text evidence="3">Secondary metabolite biosynthesis.</text>
</comment>
<evidence type="ECO:0000256" key="5">
    <source>
        <dbReference type="ARBA" id="ARBA00022617"/>
    </source>
</evidence>
<evidence type="ECO:0000256" key="9">
    <source>
        <dbReference type="ARBA" id="ARBA00023002"/>
    </source>
</evidence>
<keyword evidence="17" id="KW-1185">Reference proteome</keyword>
<dbReference type="STRING" id="743788.S8EWF7"/>
<keyword evidence="12 15" id="KW-0472">Membrane</keyword>
<dbReference type="InterPro" id="IPR002401">
    <property type="entry name" value="Cyt_P450_E_grp-I"/>
</dbReference>
<evidence type="ECO:0000256" key="10">
    <source>
        <dbReference type="ARBA" id="ARBA00023004"/>
    </source>
</evidence>
<gene>
    <name evidence="16" type="ORF">FOMPIDRAFT_1170095</name>
</gene>
<dbReference type="Gene3D" id="1.10.630.10">
    <property type="entry name" value="Cytochrome P450"/>
    <property type="match status" value="1"/>
</dbReference>
<accession>S8EWF7</accession>
<dbReference type="GO" id="GO:0004497">
    <property type="term" value="F:monooxygenase activity"/>
    <property type="evidence" value="ECO:0007669"/>
    <property type="project" value="UniProtKB-KW"/>
</dbReference>
<keyword evidence="10 13" id="KW-0408">Iron</keyword>
<keyword evidence="9 14" id="KW-0560">Oxidoreductase</keyword>
<proteinExistence type="inferred from homology"/>
<dbReference type="InterPro" id="IPR017972">
    <property type="entry name" value="Cyt_P450_CS"/>
</dbReference>
<comment type="similarity">
    <text evidence="4 14">Belongs to the cytochrome P450 family.</text>
</comment>
<evidence type="ECO:0000256" key="6">
    <source>
        <dbReference type="ARBA" id="ARBA00022692"/>
    </source>
</evidence>
<dbReference type="HOGENOM" id="CLU_001570_2_3_1"/>
<dbReference type="InParanoid" id="S8EWF7"/>
<evidence type="ECO:0000256" key="1">
    <source>
        <dbReference type="ARBA" id="ARBA00001971"/>
    </source>
</evidence>
<dbReference type="GO" id="GO:0016020">
    <property type="term" value="C:membrane"/>
    <property type="evidence" value="ECO:0007669"/>
    <property type="project" value="UniProtKB-SubCell"/>
</dbReference>
<evidence type="ECO:0000256" key="14">
    <source>
        <dbReference type="RuleBase" id="RU000461"/>
    </source>
</evidence>
<evidence type="ECO:0000256" key="3">
    <source>
        <dbReference type="ARBA" id="ARBA00005179"/>
    </source>
</evidence>
<keyword evidence="8 15" id="KW-1133">Transmembrane helix</keyword>
<dbReference type="PANTHER" id="PTHR46300">
    <property type="entry name" value="P450, PUTATIVE (EUROFUNG)-RELATED-RELATED"/>
    <property type="match status" value="1"/>
</dbReference>
<dbReference type="Pfam" id="PF00067">
    <property type="entry name" value="p450"/>
    <property type="match status" value="1"/>
</dbReference>
<evidence type="ECO:0000256" key="13">
    <source>
        <dbReference type="PIRSR" id="PIRSR602401-1"/>
    </source>
</evidence>
<dbReference type="Proteomes" id="UP000015241">
    <property type="component" value="Unassembled WGS sequence"/>
</dbReference>
<evidence type="ECO:0000256" key="15">
    <source>
        <dbReference type="SAM" id="Phobius"/>
    </source>
</evidence>
<dbReference type="eggNOG" id="KOG0156">
    <property type="taxonomic scope" value="Eukaryota"/>
</dbReference>
<feature type="transmembrane region" description="Helical" evidence="15">
    <location>
        <begin position="6"/>
        <end position="23"/>
    </location>
</feature>
<comment type="cofactor">
    <cofactor evidence="1 13">
        <name>heme</name>
        <dbReference type="ChEBI" id="CHEBI:30413"/>
    </cofactor>
</comment>
<dbReference type="PROSITE" id="PS00086">
    <property type="entry name" value="CYTOCHROME_P450"/>
    <property type="match status" value="1"/>
</dbReference>
<dbReference type="InterPro" id="IPR050364">
    <property type="entry name" value="Cytochrome_P450_fung"/>
</dbReference>
<dbReference type="AlphaFoldDB" id="S8EWF7"/>
<dbReference type="SUPFAM" id="SSF48264">
    <property type="entry name" value="Cytochrome P450"/>
    <property type="match status" value="1"/>
</dbReference>
<evidence type="ECO:0000256" key="7">
    <source>
        <dbReference type="ARBA" id="ARBA00022723"/>
    </source>
</evidence>
<dbReference type="InterPro" id="IPR036396">
    <property type="entry name" value="Cyt_P450_sf"/>
</dbReference>
<sequence length="517" mass="58515">MTDTSLTLLGTLAILLLSLYYVFTRRRVADGLPPGPQPLPLIGNVHQIPSQHTELTFAKWSPKYGDLIFVRMITRPTLIINSIEAARDLLDKRSRIYSGRLWSTIIGDILGWGPSLPVFPLGDRLRKQRRWVHESFYDKAALDAAEPIQLREAGVLLSGLLDSPHRYEEHLKQHVFPGFTRSIMLELIYGHTVTSPDDRYLQIADGALKGSDDVAGAGINIIEFVPLLRHAPYWILGRGIKQLLESTRLMVEAAHTEPYKLVEDAMAAGENKYSMVRSLIEEYTAKGTLVEEKRDIMSGAAMSYLAGVDTTNATLITFMLAIVLHPRVLEKAQEEMDRVVGLDRLPTRDDRDSLPYLECVLQEVYRWHAPIPLGLPHLLDDDDSYRGYRIPKGTMVMANLWFMTRDTSLYGSDPDDFRPERFADLSPDEAKRLDPRNIVFGYGRRICPGRRFADSSIWLAIANILAVFDIRKERDDGGREIEPVVEFTSGAVSHPHEFKCRITPRRGRAVQLVRSLS</sequence>
<dbReference type="GO" id="GO:0005506">
    <property type="term" value="F:iron ion binding"/>
    <property type="evidence" value="ECO:0007669"/>
    <property type="project" value="InterPro"/>
</dbReference>
<dbReference type="PRINTS" id="PR00463">
    <property type="entry name" value="EP450I"/>
</dbReference>
<evidence type="ECO:0000256" key="8">
    <source>
        <dbReference type="ARBA" id="ARBA00022989"/>
    </source>
</evidence>
<organism evidence="16 17">
    <name type="scientific">Fomitopsis schrenkii</name>
    <name type="common">Brown rot fungus</name>
    <dbReference type="NCBI Taxonomy" id="2126942"/>
    <lineage>
        <taxon>Eukaryota</taxon>
        <taxon>Fungi</taxon>
        <taxon>Dikarya</taxon>
        <taxon>Basidiomycota</taxon>
        <taxon>Agaricomycotina</taxon>
        <taxon>Agaricomycetes</taxon>
        <taxon>Polyporales</taxon>
        <taxon>Fomitopsis</taxon>
    </lineage>
</organism>
<dbReference type="EMBL" id="KE504250">
    <property type="protein sequence ID" value="EPS93960.1"/>
    <property type="molecule type" value="Genomic_DNA"/>
</dbReference>
<feature type="binding site" description="axial binding residue" evidence="13">
    <location>
        <position position="447"/>
    </location>
    <ligand>
        <name>heme</name>
        <dbReference type="ChEBI" id="CHEBI:30413"/>
    </ligand>
    <ligandPart>
        <name>Fe</name>
        <dbReference type="ChEBI" id="CHEBI:18248"/>
    </ligandPart>
</feature>
<dbReference type="PRINTS" id="PR00385">
    <property type="entry name" value="P450"/>
</dbReference>
<keyword evidence="6 15" id="KW-0812">Transmembrane</keyword>